<evidence type="ECO:0000313" key="3">
    <source>
        <dbReference type="Proteomes" id="UP001156666"/>
    </source>
</evidence>
<gene>
    <name evidence="2" type="ORF">GCM10007940_02630</name>
</gene>
<sequence>MNTKYILRNLAFLFLIAFTVSSCYKESDWLGDNTTTEGKHFPVIAGITILDEMDTYPVGTNIQIDLDFWSLDEISTIKLYQTIGGGETTEVKSYPFVSNFQEDSQTDELIMDYQIPSITEESVSIRLDVEVINVNGLTRNSVDSGTANRPSLTITAVK</sequence>
<dbReference type="PROSITE" id="PS51257">
    <property type="entry name" value="PROKAR_LIPOPROTEIN"/>
    <property type="match status" value="1"/>
</dbReference>
<organism evidence="2 3">
    <name type="scientific">Portibacter lacus</name>
    <dbReference type="NCBI Taxonomy" id="1099794"/>
    <lineage>
        <taxon>Bacteria</taxon>
        <taxon>Pseudomonadati</taxon>
        <taxon>Bacteroidota</taxon>
        <taxon>Saprospiria</taxon>
        <taxon>Saprospirales</taxon>
        <taxon>Haliscomenobacteraceae</taxon>
        <taxon>Portibacter</taxon>
    </lineage>
</organism>
<evidence type="ECO:0000256" key="1">
    <source>
        <dbReference type="SAM" id="SignalP"/>
    </source>
</evidence>
<reference evidence="2" key="2">
    <citation type="submission" date="2023-01" db="EMBL/GenBank/DDBJ databases">
        <title>Draft genome sequence of Portibacter lacus strain NBRC 108769.</title>
        <authorList>
            <person name="Sun Q."/>
            <person name="Mori K."/>
        </authorList>
    </citation>
    <scope>NUCLEOTIDE SEQUENCE</scope>
    <source>
        <strain evidence="2">NBRC 108769</strain>
    </source>
</reference>
<name>A0AA37SN34_9BACT</name>
<feature type="signal peptide" evidence="1">
    <location>
        <begin position="1"/>
        <end position="22"/>
    </location>
</feature>
<keyword evidence="1" id="KW-0732">Signal</keyword>
<accession>A0AA37SN34</accession>
<dbReference type="RefSeq" id="WP_235292546.1">
    <property type="nucleotide sequence ID" value="NZ_BSOH01000001.1"/>
</dbReference>
<protein>
    <recommendedName>
        <fullName evidence="4">DUF1735 domain-containing protein</fullName>
    </recommendedName>
</protein>
<keyword evidence="3" id="KW-1185">Reference proteome</keyword>
<evidence type="ECO:0000313" key="2">
    <source>
        <dbReference type="EMBL" id="GLR15648.1"/>
    </source>
</evidence>
<comment type="caution">
    <text evidence="2">The sequence shown here is derived from an EMBL/GenBank/DDBJ whole genome shotgun (WGS) entry which is preliminary data.</text>
</comment>
<evidence type="ECO:0008006" key="4">
    <source>
        <dbReference type="Google" id="ProtNLM"/>
    </source>
</evidence>
<dbReference type="AlphaFoldDB" id="A0AA37SN34"/>
<dbReference type="EMBL" id="BSOH01000001">
    <property type="protein sequence ID" value="GLR15648.1"/>
    <property type="molecule type" value="Genomic_DNA"/>
</dbReference>
<reference evidence="2" key="1">
    <citation type="journal article" date="2014" name="Int. J. Syst. Evol. Microbiol.">
        <title>Complete genome sequence of Corynebacterium casei LMG S-19264T (=DSM 44701T), isolated from a smear-ripened cheese.</title>
        <authorList>
            <consortium name="US DOE Joint Genome Institute (JGI-PGF)"/>
            <person name="Walter F."/>
            <person name="Albersmeier A."/>
            <person name="Kalinowski J."/>
            <person name="Ruckert C."/>
        </authorList>
    </citation>
    <scope>NUCLEOTIDE SEQUENCE</scope>
    <source>
        <strain evidence="2">NBRC 108769</strain>
    </source>
</reference>
<feature type="chain" id="PRO_5041456666" description="DUF1735 domain-containing protein" evidence="1">
    <location>
        <begin position="23"/>
        <end position="158"/>
    </location>
</feature>
<dbReference type="Proteomes" id="UP001156666">
    <property type="component" value="Unassembled WGS sequence"/>
</dbReference>
<proteinExistence type="predicted"/>